<dbReference type="GO" id="GO:0003700">
    <property type="term" value="F:DNA-binding transcription factor activity"/>
    <property type="evidence" value="ECO:0007669"/>
    <property type="project" value="TreeGrafter"/>
</dbReference>
<dbReference type="SUPFAM" id="SSF55781">
    <property type="entry name" value="GAF domain-like"/>
    <property type="match status" value="1"/>
</dbReference>
<dbReference type="Proteomes" id="UP000253831">
    <property type="component" value="Unassembled WGS sequence"/>
</dbReference>
<dbReference type="InterPro" id="IPR050707">
    <property type="entry name" value="HTH_MetabolicPath_Reg"/>
</dbReference>
<dbReference type="SUPFAM" id="SSF46785">
    <property type="entry name" value="Winged helix' DNA-binding domain"/>
    <property type="match status" value="1"/>
</dbReference>
<evidence type="ECO:0000259" key="5">
    <source>
        <dbReference type="PROSITE" id="PS51077"/>
    </source>
</evidence>
<dbReference type="SMART" id="SM00346">
    <property type="entry name" value="HTH_ICLR"/>
    <property type="match status" value="1"/>
</dbReference>
<proteinExistence type="predicted"/>
<dbReference type="GO" id="GO:0003677">
    <property type="term" value="F:DNA binding"/>
    <property type="evidence" value="ECO:0007669"/>
    <property type="project" value="UniProtKB-KW"/>
</dbReference>
<sequence>MPVRDDTEATPQRQGIQSIEVGTRLLRALAASQRSMMLRDVARNAGMPAAKARRYLVSFMRMGLVEQDANTGRYDLGEFSLELGLASLARLDPVRLAGPVLDDLCEQIGATVALAMWGNHGATCVRWVEAGGAVTVTLRTGVVLPLTTSATGLAFSAFYRSPYLKKMLDAEVQATAEAAGKTSAEVMSALSSQLEDIRRDGMSRAAGSMTPGINGVSAPVFGHTGRMVAALTALGVVGSFDVELDSSIAQGTREAAATLSRRLGYGSSDGAAGEQVTAAGDAAPQVSR</sequence>
<organism evidence="7 8">
    <name type="scientific">Candidatus Accumulibacter meliphilus</name>
    <dbReference type="NCBI Taxonomy" id="2211374"/>
    <lineage>
        <taxon>Bacteria</taxon>
        <taxon>Pseudomonadati</taxon>
        <taxon>Pseudomonadota</taxon>
        <taxon>Betaproteobacteria</taxon>
        <taxon>Candidatus Accumulibacter</taxon>
    </lineage>
</organism>
<evidence type="ECO:0000256" key="1">
    <source>
        <dbReference type="ARBA" id="ARBA00023015"/>
    </source>
</evidence>
<feature type="domain" description="HTH iclR-type" evidence="5">
    <location>
        <begin position="16"/>
        <end position="78"/>
    </location>
</feature>
<evidence type="ECO:0000256" key="4">
    <source>
        <dbReference type="SAM" id="MobiDB-lite"/>
    </source>
</evidence>
<evidence type="ECO:0000313" key="8">
    <source>
        <dbReference type="Proteomes" id="UP000253831"/>
    </source>
</evidence>
<dbReference type="Pfam" id="PF09339">
    <property type="entry name" value="HTH_IclR"/>
    <property type="match status" value="1"/>
</dbReference>
<evidence type="ECO:0000259" key="6">
    <source>
        <dbReference type="PROSITE" id="PS51078"/>
    </source>
</evidence>
<keyword evidence="2" id="KW-0238">DNA-binding</keyword>
<evidence type="ECO:0000256" key="3">
    <source>
        <dbReference type="ARBA" id="ARBA00023163"/>
    </source>
</evidence>
<dbReference type="InterPro" id="IPR005471">
    <property type="entry name" value="Tscrpt_reg_IclR_N"/>
</dbReference>
<gene>
    <name evidence="7" type="ORF">DVS81_05290</name>
</gene>
<dbReference type="GO" id="GO:0045892">
    <property type="term" value="P:negative regulation of DNA-templated transcription"/>
    <property type="evidence" value="ECO:0007669"/>
    <property type="project" value="TreeGrafter"/>
</dbReference>
<evidence type="ECO:0000256" key="2">
    <source>
        <dbReference type="ARBA" id="ARBA00023125"/>
    </source>
</evidence>
<dbReference type="AlphaFoldDB" id="A0A369XQ97"/>
<comment type="caution">
    <text evidence="7">The sequence shown here is derived from an EMBL/GenBank/DDBJ whole genome shotgun (WGS) entry which is preliminary data.</text>
</comment>
<dbReference type="PANTHER" id="PTHR30136:SF8">
    <property type="entry name" value="TRANSCRIPTIONAL REGULATORY PROTEIN"/>
    <property type="match status" value="1"/>
</dbReference>
<dbReference type="InterPro" id="IPR036390">
    <property type="entry name" value="WH_DNA-bd_sf"/>
</dbReference>
<dbReference type="PANTHER" id="PTHR30136">
    <property type="entry name" value="HELIX-TURN-HELIX TRANSCRIPTIONAL REGULATOR, ICLR FAMILY"/>
    <property type="match status" value="1"/>
</dbReference>
<dbReference type="InterPro" id="IPR036388">
    <property type="entry name" value="WH-like_DNA-bd_sf"/>
</dbReference>
<keyword evidence="3" id="KW-0804">Transcription</keyword>
<keyword evidence="1" id="KW-0805">Transcription regulation</keyword>
<feature type="region of interest" description="Disordered" evidence="4">
    <location>
        <begin position="264"/>
        <end position="288"/>
    </location>
</feature>
<dbReference type="InterPro" id="IPR029016">
    <property type="entry name" value="GAF-like_dom_sf"/>
</dbReference>
<dbReference type="InterPro" id="IPR014757">
    <property type="entry name" value="Tscrpt_reg_IclR_C"/>
</dbReference>
<reference evidence="7 8" key="1">
    <citation type="submission" date="2018-05" db="EMBL/GenBank/DDBJ databases">
        <title>Integrated omic analyses show evidence that a Ca. Accumulibacter phosphatis strain performs denitrification under micro-aerobic conditions.</title>
        <authorList>
            <person name="Camejo P.Y."/>
            <person name="Katherine M.D."/>
            <person name="Daniel N.R."/>
        </authorList>
    </citation>
    <scope>NUCLEOTIDE SEQUENCE [LARGE SCALE GENOMIC DNA]</scope>
    <source>
        <strain evidence="7">UW-LDO-IC</strain>
    </source>
</reference>
<dbReference type="Pfam" id="PF01614">
    <property type="entry name" value="IclR_C"/>
    <property type="match status" value="1"/>
</dbReference>
<dbReference type="EMBL" id="QPGA01000006">
    <property type="protein sequence ID" value="RDE51575.1"/>
    <property type="molecule type" value="Genomic_DNA"/>
</dbReference>
<evidence type="ECO:0000313" key="7">
    <source>
        <dbReference type="EMBL" id="RDE51575.1"/>
    </source>
</evidence>
<dbReference type="PROSITE" id="PS51077">
    <property type="entry name" value="HTH_ICLR"/>
    <property type="match status" value="1"/>
</dbReference>
<feature type="domain" description="IclR-ED" evidence="6">
    <location>
        <begin position="79"/>
        <end position="265"/>
    </location>
</feature>
<dbReference type="Gene3D" id="3.30.450.40">
    <property type="match status" value="1"/>
</dbReference>
<name>A0A369XQ97_9PROT</name>
<dbReference type="FunFam" id="1.10.10.10:FF:000056">
    <property type="entry name" value="IclR family transcriptional regulator"/>
    <property type="match status" value="1"/>
</dbReference>
<protein>
    <submittedName>
        <fullName evidence="7">IclR family transcriptional regulator</fullName>
    </submittedName>
</protein>
<accession>A0A369XQ97</accession>
<dbReference type="PROSITE" id="PS51078">
    <property type="entry name" value="ICLR_ED"/>
    <property type="match status" value="1"/>
</dbReference>
<dbReference type="Gene3D" id="1.10.10.10">
    <property type="entry name" value="Winged helix-like DNA-binding domain superfamily/Winged helix DNA-binding domain"/>
    <property type="match status" value="1"/>
</dbReference>